<proteinExistence type="predicted"/>
<dbReference type="AlphaFoldDB" id="A0A5J4SPC1"/>
<evidence type="ECO:0000313" key="1">
    <source>
        <dbReference type="EMBL" id="KAA6347223.1"/>
    </source>
</evidence>
<gene>
    <name evidence="1" type="ORF">EZS27_005264</name>
</gene>
<dbReference type="EMBL" id="SNRY01000102">
    <property type="protein sequence ID" value="KAA6347223.1"/>
    <property type="molecule type" value="Genomic_DNA"/>
</dbReference>
<reference evidence="1" key="1">
    <citation type="submission" date="2019-03" db="EMBL/GenBank/DDBJ databases">
        <title>Single cell metagenomics reveals metabolic interactions within the superorganism composed of flagellate Streblomastix strix and complex community of Bacteroidetes bacteria on its surface.</title>
        <authorList>
            <person name="Treitli S.C."/>
            <person name="Kolisko M."/>
            <person name="Husnik F."/>
            <person name="Keeling P."/>
            <person name="Hampl V."/>
        </authorList>
    </citation>
    <scope>NUCLEOTIDE SEQUENCE</scope>
    <source>
        <strain evidence="1">STM</strain>
    </source>
</reference>
<sequence>MYDNYTVYLSFRRTQVHKFMQEMFMSYNLICGEQAVSTTVFMPYSTGFM</sequence>
<organism evidence="1">
    <name type="scientific">termite gut metagenome</name>
    <dbReference type="NCBI Taxonomy" id="433724"/>
    <lineage>
        <taxon>unclassified sequences</taxon>
        <taxon>metagenomes</taxon>
        <taxon>organismal metagenomes</taxon>
    </lineage>
</organism>
<name>A0A5J4SPC1_9ZZZZ</name>
<comment type="caution">
    <text evidence="1">The sequence shown here is derived from an EMBL/GenBank/DDBJ whole genome shotgun (WGS) entry which is preliminary data.</text>
</comment>
<accession>A0A5J4SPC1</accession>
<protein>
    <submittedName>
        <fullName evidence="1">Uncharacterized protein</fullName>
    </submittedName>
</protein>